<accession>A0A5B8GAQ9</accession>
<comment type="subcellular location">
    <subcellularLocation>
        <location evidence="1 9">Secreted</location>
        <location evidence="1 9">Extracellular space</location>
        <location evidence="1 9">Extracellular matrix</location>
    </subcellularLocation>
</comment>
<keyword evidence="6 9" id="KW-0879">Wnt signaling pathway</keyword>
<dbReference type="GO" id="GO:0005615">
    <property type="term" value="C:extracellular space"/>
    <property type="evidence" value="ECO:0007669"/>
    <property type="project" value="TreeGrafter"/>
</dbReference>
<dbReference type="FunFam" id="3.30.2460.20:FF:000001">
    <property type="entry name" value="Wnt homolog"/>
    <property type="match status" value="1"/>
</dbReference>
<evidence type="ECO:0000256" key="9">
    <source>
        <dbReference type="RuleBase" id="RU003500"/>
    </source>
</evidence>
<dbReference type="InterPro" id="IPR018161">
    <property type="entry name" value="Wnt_CS"/>
</dbReference>
<evidence type="ECO:0000256" key="2">
    <source>
        <dbReference type="ARBA" id="ARBA00005683"/>
    </source>
</evidence>
<dbReference type="InterPro" id="IPR043158">
    <property type="entry name" value="Wnt_C"/>
</dbReference>
<dbReference type="PRINTS" id="PR01841">
    <property type="entry name" value="WNT1PROTEIN"/>
</dbReference>
<sequence length="358" mass="39612">MLAKKTTAAASGKWWGIATSQQKSNMVLDTQGAPVYATDYKIQALNKRQRKIVRQHKGSLEVIAKAVRVAVLECKYQFKSRRWNCPTKINDRNGNDLFGDILNSGCRETAFVNAITSGAVTHSIARACSEGSLDSCSCDYTNNNAVIKEKGEWQWGGCSDNAQFGKMFSKKFVDAGEKGKDLRFLMNLHNNEAGRRTIVAEMHHECKCHGMSGSCAVKTCWMRLPTFRKVGGIFKDRFDGASLVAISNSGNRNKGDTVKNLQPSNPSHKPATKRDLVYFEDSPDFCSSGNGRPGEFSTSGRECNSTSLGLDGCELMCCGRGYRSEIVSLKERCSCTFQWCCKVQCEECTTIKEINKCL</sequence>
<dbReference type="Pfam" id="PF00110">
    <property type="entry name" value="wnt"/>
    <property type="match status" value="1"/>
</dbReference>
<keyword evidence="3 9" id="KW-0217">Developmental protein</keyword>
<keyword evidence="8" id="KW-0449">Lipoprotein</keyword>
<evidence type="ECO:0000256" key="5">
    <source>
        <dbReference type="ARBA" id="ARBA00022530"/>
    </source>
</evidence>
<keyword evidence="4" id="KW-0964">Secreted</keyword>
<evidence type="ECO:0000256" key="1">
    <source>
        <dbReference type="ARBA" id="ARBA00004498"/>
    </source>
</evidence>
<dbReference type="PANTHER" id="PTHR12027:SF91">
    <property type="entry name" value="PROTO-ONCOGENE WNT-1"/>
    <property type="match status" value="1"/>
</dbReference>
<dbReference type="GO" id="GO:0005109">
    <property type="term" value="F:frizzled binding"/>
    <property type="evidence" value="ECO:0007669"/>
    <property type="project" value="TreeGrafter"/>
</dbReference>
<keyword evidence="7" id="KW-1015">Disulfide bond</keyword>
<dbReference type="PROSITE" id="PS00246">
    <property type="entry name" value="WNT1"/>
    <property type="match status" value="1"/>
</dbReference>
<keyword evidence="5" id="KW-0272">Extracellular matrix</keyword>
<dbReference type="GO" id="GO:0060070">
    <property type="term" value="P:canonical Wnt signaling pathway"/>
    <property type="evidence" value="ECO:0007669"/>
    <property type="project" value="TreeGrafter"/>
</dbReference>
<protein>
    <recommendedName>
        <fullName evidence="9">Protein Wnt</fullName>
    </recommendedName>
</protein>
<reference evidence="10" key="1">
    <citation type="submission" date="2018-12" db="EMBL/GenBank/DDBJ databases">
        <title>Wnt and Frizzled genes in echinoderms.</title>
        <authorList>
            <person name="Girich A.S."/>
        </authorList>
    </citation>
    <scope>NUCLEOTIDE SEQUENCE</scope>
</reference>
<evidence type="ECO:0000256" key="7">
    <source>
        <dbReference type="ARBA" id="ARBA00023157"/>
    </source>
</evidence>
<dbReference type="SMART" id="SM00097">
    <property type="entry name" value="WNT1"/>
    <property type="match status" value="1"/>
</dbReference>
<dbReference type="PANTHER" id="PTHR12027">
    <property type="entry name" value="WNT RELATED"/>
    <property type="match status" value="1"/>
</dbReference>
<dbReference type="InterPro" id="IPR009139">
    <property type="entry name" value="Wnt1"/>
</dbReference>
<dbReference type="GO" id="GO:0045165">
    <property type="term" value="P:cell fate commitment"/>
    <property type="evidence" value="ECO:0007669"/>
    <property type="project" value="TreeGrafter"/>
</dbReference>
<evidence type="ECO:0000256" key="4">
    <source>
        <dbReference type="ARBA" id="ARBA00022525"/>
    </source>
</evidence>
<evidence type="ECO:0000256" key="8">
    <source>
        <dbReference type="ARBA" id="ARBA00023288"/>
    </source>
</evidence>
<dbReference type="InterPro" id="IPR005817">
    <property type="entry name" value="Wnt"/>
</dbReference>
<dbReference type="GO" id="GO:0030182">
    <property type="term" value="P:neuron differentiation"/>
    <property type="evidence" value="ECO:0007669"/>
    <property type="project" value="TreeGrafter"/>
</dbReference>
<comment type="similarity">
    <text evidence="2 9">Belongs to the Wnt family.</text>
</comment>
<proteinExistence type="evidence at transcript level"/>
<dbReference type="AlphaFoldDB" id="A0A5B8GAQ9"/>
<dbReference type="Gene3D" id="3.30.2460.20">
    <property type="match status" value="1"/>
</dbReference>
<name>A0A5B8GAQ9_9ECHI</name>
<dbReference type="GO" id="GO:0005125">
    <property type="term" value="F:cytokine activity"/>
    <property type="evidence" value="ECO:0007669"/>
    <property type="project" value="TreeGrafter"/>
</dbReference>
<dbReference type="EMBL" id="MK335523">
    <property type="protein sequence ID" value="QDW65352.1"/>
    <property type="molecule type" value="mRNA"/>
</dbReference>
<comment type="function">
    <text evidence="9">Ligand for members of the frizzled family of seven transmembrane receptors.</text>
</comment>
<organism evidence="10">
    <name type="scientific">Himerometra robustipinna</name>
    <dbReference type="NCBI Taxonomy" id="706653"/>
    <lineage>
        <taxon>Eukaryota</taxon>
        <taxon>Metazoa</taxon>
        <taxon>Echinodermata</taxon>
        <taxon>Pelmatozoa</taxon>
        <taxon>Crinoidea</taxon>
        <taxon>Articulata</taxon>
        <taxon>Comatulida</taxon>
        <taxon>Himerometridae</taxon>
        <taxon>Himerometra</taxon>
    </lineage>
</organism>
<evidence type="ECO:0000313" key="10">
    <source>
        <dbReference type="EMBL" id="QDW65352.1"/>
    </source>
</evidence>
<evidence type="ECO:0000256" key="3">
    <source>
        <dbReference type="ARBA" id="ARBA00022473"/>
    </source>
</evidence>
<dbReference type="PRINTS" id="PR01349">
    <property type="entry name" value="WNTPROTEIN"/>
</dbReference>
<evidence type="ECO:0000256" key="6">
    <source>
        <dbReference type="ARBA" id="ARBA00022687"/>
    </source>
</evidence>